<dbReference type="AlphaFoldDB" id="E4XBH9"/>
<sequence>MLRVNEKLVQVSSRTGMRGKRIPTRPGKSWVKTKPERLADSKLPLALAKVDERKYVEDYTKTTWDPLSGRAPRPAAGSDGQFEHTHFMSQDNVTPSMNRSAWELGFEDSREMYPDSPVEDQPDIWVVRRIQPKYNPRLVNRKGWYDGYIYKDYEKTLIYESEHRLPAKVQSLLNEMNLINLNDISLQFNSAEVNDMLWEVKSYVSIMPLRMPDGLPVTEKELDNFRLLSTGELINSSDRLPKHVKQYSTDPAKGIKLNEDTKDIESLKSGIDSRQMKFGHNLTQWQENWSFNENKTAPRRFSNAPKAWSSEGDFVSRSCRNK</sequence>
<protein>
    <submittedName>
        <fullName evidence="2">Uncharacterized protein</fullName>
    </submittedName>
</protein>
<evidence type="ECO:0000313" key="2">
    <source>
        <dbReference type="EMBL" id="CBY08954.1"/>
    </source>
</evidence>
<feature type="region of interest" description="Disordered" evidence="1">
    <location>
        <begin position="296"/>
        <end position="322"/>
    </location>
</feature>
<dbReference type="OrthoDB" id="9973389at2759"/>
<reference evidence="2" key="1">
    <citation type="journal article" date="2010" name="Science">
        <title>Plasticity of animal genome architecture unmasked by rapid evolution of a pelagic tunicate.</title>
        <authorList>
            <person name="Denoeud F."/>
            <person name="Henriet S."/>
            <person name="Mungpakdee S."/>
            <person name="Aury J.M."/>
            <person name="Da Silva C."/>
            <person name="Brinkmann H."/>
            <person name="Mikhaleva J."/>
            <person name="Olsen L.C."/>
            <person name="Jubin C."/>
            <person name="Canestro C."/>
            <person name="Bouquet J.M."/>
            <person name="Danks G."/>
            <person name="Poulain J."/>
            <person name="Campsteijn C."/>
            <person name="Adamski M."/>
            <person name="Cross I."/>
            <person name="Yadetie F."/>
            <person name="Muffato M."/>
            <person name="Louis A."/>
            <person name="Butcher S."/>
            <person name="Tsagkogeorga G."/>
            <person name="Konrad A."/>
            <person name="Singh S."/>
            <person name="Jensen M.F."/>
            <person name="Cong E.H."/>
            <person name="Eikeseth-Otteraa H."/>
            <person name="Noel B."/>
            <person name="Anthouard V."/>
            <person name="Porcel B.M."/>
            <person name="Kachouri-Lafond R."/>
            <person name="Nishino A."/>
            <person name="Ugolini M."/>
            <person name="Chourrout P."/>
            <person name="Nishida H."/>
            <person name="Aasland R."/>
            <person name="Huzurbazar S."/>
            <person name="Westhof E."/>
            <person name="Delsuc F."/>
            <person name="Lehrach H."/>
            <person name="Reinhardt R."/>
            <person name="Weissenbach J."/>
            <person name="Roy S.W."/>
            <person name="Artiguenave F."/>
            <person name="Postlethwait J.H."/>
            <person name="Manak J.R."/>
            <person name="Thompson E.M."/>
            <person name="Jaillon O."/>
            <person name="Du Pasquier L."/>
            <person name="Boudinot P."/>
            <person name="Liberles D.A."/>
            <person name="Volff J.N."/>
            <person name="Philippe H."/>
            <person name="Lenhard B."/>
            <person name="Roest Crollius H."/>
            <person name="Wincker P."/>
            <person name="Chourrout D."/>
        </authorList>
    </citation>
    <scope>NUCLEOTIDE SEQUENCE [LARGE SCALE GENOMIC DNA]</scope>
</reference>
<dbReference type="EMBL" id="FN655214">
    <property type="protein sequence ID" value="CBY38418.1"/>
    <property type="molecule type" value="Genomic_DNA"/>
</dbReference>
<organism evidence="2">
    <name type="scientific">Oikopleura dioica</name>
    <name type="common">Tunicate</name>
    <dbReference type="NCBI Taxonomy" id="34765"/>
    <lineage>
        <taxon>Eukaryota</taxon>
        <taxon>Metazoa</taxon>
        <taxon>Chordata</taxon>
        <taxon>Tunicata</taxon>
        <taxon>Appendicularia</taxon>
        <taxon>Copelata</taxon>
        <taxon>Oikopleuridae</taxon>
        <taxon>Oikopleura</taxon>
    </lineage>
</organism>
<accession>E4XBH9</accession>
<proteinExistence type="predicted"/>
<dbReference type="InParanoid" id="E4XBH9"/>
<evidence type="ECO:0000313" key="4">
    <source>
        <dbReference type="Proteomes" id="UP000001307"/>
    </source>
</evidence>
<dbReference type="Proteomes" id="UP000001307">
    <property type="component" value="Unassembled WGS sequence"/>
</dbReference>
<keyword evidence="4" id="KW-1185">Reference proteome</keyword>
<gene>
    <name evidence="2" type="ORF">GSOID_T00006480001</name>
    <name evidence="3" type="ORF">GSOID_T00032360001</name>
</gene>
<name>E4XBH9_OIKDI</name>
<dbReference type="Proteomes" id="UP000011014">
    <property type="component" value="Unassembled WGS sequence"/>
</dbReference>
<evidence type="ECO:0000313" key="3">
    <source>
        <dbReference type="EMBL" id="CBY38418.1"/>
    </source>
</evidence>
<evidence type="ECO:0000256" key="1">
    <source>
        <dbReference type="SAM" id="MobiDB-lite"/>
    </source>
</evidence>
<dbReference type="EMBL" id="FN653034">
    <property type="protein sequence ID" value="CBY08954.1"/>
    <property type="molecule type" value="Genomic_DNA"/>
</dbReference>